<dbReference type="SMART" id="SM01219">
    <property type="entry name" value="Frataxin_Cyay"/>
    <property type="match status" value="1"/>
</dbReference>
<evidence type="ECO:0000313" key="14">
    <source>
        <dbReference type="Proteomes" id="UP000269721"/>
    </source>
</evidence>
<evidence type="ECO:0000256" key="8">
    <source>
        <dbReference type="ARBA" id="ARBA00023002"/>
    </source>
</evidence>
<dbReference type="GO" id="GO:0008198">
    <property type="term" value="F:ferrous iron binding"/>
    <property type="evidence" value="ECO:0007669"/>
    <property type="project" value="TreeGrafter"/>
</dbReference>
<dbReference type="EMBL" id="KZ997161">
    <property type="protein sequence ID" value="RKO87784.1"/>
    <property type="molecule type" value="Genomic_DNA"/>
</dbReference>
<dbReference type="AlphaFoldDB" id="A0A4P9W658"/>
<name>A0A4P9W658_9FUNG</name>
<evidence type="ECO:0000256" key="2">
    <source>
        <dbReference type="ARBA" id="ARBA00008183"/>
    </source>
</evidence>
<dbReference type="GO" id="GO:0034986">
    <property type="term" value="F:iron chaperone activity"/>
    <property type="evidence" value="ECO:0007669"/>
    <property type="project" value="TreeGrafter"/>
</dbReference>
<dbReference type="PROSITE" id="PS01344">
    <property type="entry name" value="FRATAXIN_1"/>
    <property type="match status" value="1"/>
</dbReference>
<dbReference type="GO" id="GO:0008199">
    <property type="term" value="F:ferric iron binding"/>
    <property type="evidence" value="ECO:0007669"/>
    <property type="project" value="InterPro"/>
</dbReference>
<comment type="subcellular location">
    <subcellularLocation>
        <location evidence="1">Mitochondrion</location>
    </subcellularLocation>
</comment>
<dbReference type="GO" id="GO:0006826">
    <property type="term" value="P:iron ion transport"/>
    <property type="evidence" value="ECO:0007669"/>
    <property type="project" value="UniProtKB-KW"/>
</dbReference>
<evidence type="ECO:0000256" key="6">
    <source>
        <dbReference type="ARBA" id="ARBA00022496"/>
    </source>
</evidence>
<keyword evidence="6" id="KW-0410">Iron transport</keyword>
<dbReference type="InterPro" id="IPR017789">
    <property type="entry name" value="Frataxin"/>
</dbReference>
<comment type="catalytic activity">
    <reaction evidence="12">
        <text>4 Fe(2+) + O2 + 4 H(+) = 4 Fe(3+) + 2 H2O</text>
        <dbReference type="Rhea" id="RHEA:11148"/>
        <dbReference type="ChEBI" id="CHEBI:15377"/>
        <dbReference type="ChEBI" id="CHEBI:15378"/>
        <dbReference type="ChEBI" id="CHEBI:15379"/>
        <dbReference type="ChEBI" id="CHEBI:29033"/>
        <dbReference type="ChEBI" id="CHEBI:29034"/>
        <dbReference type="EC" id="1.16.3.1"/>
    </reaction>
</comment>
<dbReference type="GO" id="GO:0004322">
    <property type="term" value="F:ferroxidase activity"/>
    <property type="evidence" value="ECO:0007669"/>
    <property type="project" value="UniProtKB-EC"/>
</dbReference>
<keyword evidence="8" id="KW-0560">Oxidoreductase</keyword>
<sequence length="64" mass="7197">SGVLTLKFGDLGTYVINKQPPNKQIWLSSPISGPSRYDYSVVDGKWIDYRSQRTLGHVLQSELS</sequence>
<evidence type="ECO:0000256" key="9">
    <source>
        <dbReference type="ARBA" id="ARBA00023004"/>
    </source>
</evidence>
<dbReference type="NCBIfam" id="TIGR03422">
    <property type="entry name" value="mito_frataxin"/>
    <property type="match status" value="1"/>
</dbReference>
<keyword evidence="7" id="KW-0809">Transit peptide</keyword>
<dbReference type="PRINTS" id="PR00904">
    <property type="entry name" value="FRATAXIN"/>
</dbReference>
<dbReference type="EC" id="1.16.3.1" evidence="3"/>
<gene>
    <name evidence="13" type="ORF">BDK51DRAFT_5668</name>
</gene>
<dbReference type="GO" id="GO:0016226">
    <property type="term" value="P:iron-sulfur cluster assembly"/>
    <property type="evidence" value="ECO:0007669"/>
    <property type="project" value="InterPro"/>
</dbReference>
<evidence type="ECO:0000256" key="12">
    <source>
        <dbReference type="ARBA" id="ARBA00047990"/>
    </source>
</evidence>
<evidence type="ECO:0000256" key="10">
    <source>
        <dbReference type="ARBA" id="ARBA00023065"/>
    </source>
</evidence>
<dbReference type="GO" id="GO:0006879">
    <property type="term" value="P:intracellular iron ion homeostasis"/>
    <property type="evidence" value="ECO:0007669"/>
    <property type="project" value="UniProtKB-KW"/>
</dbReference>
<protein>
    <recommendedName>
        <fullName evidence="3">ferroxidase</fullName>
        <ecNumber evidence="3">1.16.3.1</ecNumber>
    </recommendedName>
</protein>
<dbReference type="GO" id="GO:0005739">
    <property type="term" value="C:mitochondrion"/>
    <property type="evidence" value="ECO:0007669"/>
    <property type="project" value="UniProtKB-SubCell"/>
</dbReference>
<dbReference type="InterPro" id="IPR002908">
    <property type="entry name" value="Frataxin/CyaY"/>
</dbReference>
<organism evidence="13 14">
    <name type="scientific">Blyttiomyces helicus</name>
    <dbReference type="NCBI Taxonomy" id="388810"/>
    <lineage>
        <taxon>Eukaryota</taxon>
        <taxon>Fungi</taxon>
        <taxon>Fungi incertae sedis</taxon>
        <taxon>Chytridiomycota</taxon>
        <taxon>Chytridiomycota incertae sedis</taxon>
        <taxon>Chytridiomycetes</taxon>
        <taxon>Chytridiomycetes incertae sedis</taxon>
        <taxon>Blyttiomyces</taxon>
    </lineage>
</organism>
<evidence type="ECO:0000256" key="4">
    <source>
        <dbReference type="ARBA" id="ARBA00022434"/>
    </source>
</evidence>
<keyword evidence="14" id="KW-1185">Reference proteome</keyword>
<evidence type="ECO:0000256" key="7">
    <source>
        <dbReference type="ARBA" id="ARBA00022946"/>
    </source>
</evidence>
<dbReference type="GO" id="GO:0051537">
    <property type="term" value="F:2 iron, 2 sulfur cluster binding"/>
    <property type="evidence" value="ECO:0007669"/>
    <property type="project" value="TreeGrafter"/>
</dbReference>
<dbReference type="PROSITE" id="PS50810">
    <property type="entry name" value="FRATAXIN_2"/>
    <property type="match status" value="1"/>
</dbReference>
<dbReference type="OrthoDB" id="1897642at2759"/>
<dbReference type="PANTHER" id="PTHR16821">
    <property type="entry name" value="FRATAXIN"/>
    <property type="match status" value="1"/>
</dbReference>
<accession>A0A4P9W658</accession>
<keyword evidence="4" id="KW-0409">Iron storage</keyword>
<feature type="non-terminal residue" evidence="13">
    <location>
        <position position="1"/>
    </location>
</feature>
<reference evidence="14" key="1">
    <citation type="journal article" date="2018" name="Nat. Microbiol.">
        <title>Leveraging single-cell genomics to expand the fungal tree of life.</title>
        <authorList>
            <person name="Ahrendt S.R."/>
            <person name="Quandt C.A."/>
            <person name="Ciobanu D."/>
            <person name="Clum A."/>
            <person name="Salamov A."/>
            <person name="Andreopoulos B."/>
            <person name="Cheng J.F."/>
            <person name="Woyke T."/>
            <person name="Pelin A."/>
            <person name="Henrissat B."/>
            <person name="Reynolds N.K."/>
            <person name="Benny G.L."/>
            <person name="Smith M.E."/>
            <person name="James T.Y."/>
            <person name="Grigoriev I.V."/>
        </authorList>
    </citation>
    <scope>NUCLEOTIDE SEQUENCE [LARGE SCALE GENOMIC DNA]</scope>
</reference>
<dbReference type="PANTHER" id="PTHR16821:SF2">
    <property type="entry name" value="FRATAXIN, MITOCHONDRIAL"/>
    <property type="match status" value="1"/>
</dbReference>
<dbReference type="Gene3D" id="3.30.920.10">
    <property type="entry name" value="Frataxin/CyaY"/>
    <property type="match status" value="1"/>
</dbReference>
<dbReference type="Pfam" id="PF01491">
    <property type="entry name" value="Frataxin_Cyay"/>
    <property type="match status" value="1"/>
</dbReference>
<dbReference type="InterPro" id="IPR020895">
    <property type="entry name" value="Frataxin_CS"/>
</dbReference>
<evidence type="ECO:0000256" key="5">
    <source>
        <dbReference type="ARBA" id="ARBA00022448"/>
    </source>
</evidence>
<dbReference type="InterPro" id="IPR036524">
    <property type="entry name" value="Frataxin/CyaY_sf"/>
</dbReference>
<feature type="non-terminal residue" evidence="13">
    <location>
        <position position="64"/>
    </location>
</feature>
<keyword evidence="9" id="KW-0408">Iron</keyword>
<dbReference type="SUPFAM" id="SSF55387">
    <property type="entry name" value="Frataxin/Nqo15-like"/>
    <property type="match status" value="1"/>
</dbReference>
<comment type="similarity">
    <text evidence="2">Belongs to the frataxin family.</text>
</comment>
<keyword evidence="10" id="KW-0406">Ion transport</keyword>
<evidence type="ECO:0000313" key="13">
    <source>
        <dbReference type="EMBL" id="RKO87784.1"/>
    </source>
</evidence>
<evidence type="ECO:0000256" key="11">
    <source>
        <dbReference type="ARBA" id="ARBA00023128"/>
    </source>
</evidence>
<evidence type="ECO:0000256" key="3">
    <source>
        <dbReference type="ARBA" id="ARBA00013107"/>
    </source>
</evidence>
<keyword evidence="11" id="KW-0496">Mitochondrion</keyword>
<dbReference type="NCBIfam" id="TIGR03421">
    <property type="entry name" value="FeS_CyaY"/>
    <property type="match status" value="1"/>
</dbReference>
<proteinExistence type="inferred from homology"/>
<evidence type="ECO:0000256" key="1">
    <source>
        <dbReference type="ARBA" id="ARBA00004173"/>
    </source>
</evidence>
<dbReference type="Proteomes" id="UP000269721">
    <property type="component" value="Unassembled WGS sequence"/>
</dbReference>
<keyword evidence="5" id="KW-0813">Transport</keyword>